<evidence type="ECO:0000313" key="2">
    <source>
        <dbReference type="Proteomes" id="UP001172457"/>
    </source>
</evidence>
<proteinExistence type="predicted"/>
<comment type="caution">
    <text evidence="1">The sequence shown here is derived from an EMBL/GenBank/DDBJ whole genome shotgun (WGS) entry which is preliminary data.</text>
</comment>
<evidence type="ECO:0000313" key="1">
    <source>
        <dbReference type="EMBL" id="KAJ9551451.1"/>
    </source>
</evidence>
<sequence>MGELDFPDMKSLFQKLNTSTAKISSSSPLPNINSALFTTSYALLHISTHELFLNLSDQPYISTFASTVKRNNPSVIQLLSIWPPNGRPGNQENSSNFLRMASLSENFYQVFNKNGQALWLSRTRSLLHHFIED</sequence>
<organism evidence="1 2">
    <name type="scientific">Centaurea solstitialis</name>
    <name type="common">yellow star-thistle</name>
    <dbReference type="NCBI Taxonomy" id="347529"/>
    <lineage>
        <taxon>Eukaryota</taxon>
        <taxon>Viridiplantae</taxon>
        <taxon>Streptophyta</taxon>
        <taxon>Embryophyta</taxon>
        <taxon>Tracheophyta</taxon>
        <taxon>Spermatophyta</taxon>
        <taxon>Magnoliopsida</taxon>
        <taxon>eudicotyledons</taxon>
        <taxon>Gunneridae</taxon>
        <taxon>Pentapetalae</taxon>
        <taxon>asterids</taxon>
        <taxon>campanulids</taxon>
        <taxon>Asterales</taxon>
        <taxon>Asteraceae</taxon>
        <taxon>Carduoideae</taxon>
        <taxon>Cardueae</taxon>
        <taxon>Centaureinae</taxon>
        <taxon>Centaurea</taxon>
    </lineage>
</organism>
<reference evidence="1" key="1">
    <citation type="submission" date="2023-03" db="EMBL/GenBank/DDBJ databases">
        <title>Chromosome-scale reference genome and RAD-based genetic map of yellow starthistle (Centaurea solstitialis) reveal putative structural variation and QTLs associated with invader traits.</title>
        <authorList>
            <person name="Reatini B."/>
            <person name="Cang F.A."/>
            <person name="Jiang Q."/>
            <person name="Mckibben M.T.W."/>
            <person name="Barker M.S."/>
            <person name="Rieseberg L.H."/>
            <person name="Dlugosch K.M."/>
        </authorList>
    </citation>
    <scope>NUCLEOTIDE SEQUENCE</scope>
    <source>
        <strain evidence="1">CAN-66</strain>
        <tissue evidence="1">Leaf</tissue>
    </source>
</reference>
<dbReference type="Proteomes" id="UP001172457">
    <property type="component" value="Chromosome 4"/>
</dbReference>
<dbReference type="AlphaFoldDB" id="A0AA38WK75"/>
<accession>A0AA38WK75</accession>
<gene>
    <name evidence="1" type="ORF">OSB04_015496</name>
</gene>
<name>A0AA38WK75_9ASTR</name>
<protein>
    <submittedName>
        <fullName evidence="1">Uncharacterized protein</fullName>
    </submittedName>
</protein>
<dbReference type="EMBL" id="JARYMX010000004">
    <property type="protein sequence ID" value="KAJ9551451.1"/>
    <property type="molecule type" value="Genomic_DNA"/>
</dbReference>
<keyword evidence="2" id="KW-1185">Reference proteome</keyword>